<dbReference type="Proteomes" id="UP000288805">
    <property type="component" value="Unassembled WGS sequence"/>
</dbReference>
<dbReference type="PANTHER" id="PTHR46890:SF48">
    <property type="entry name" value="RNA-DIRECTED DNA POLYMERASE"/>
    <property type="match status" value="1"/>
</dbReference>
<reference evidence="1 2" key="1">
    <citation type="journal article" date="2018" name="PLoS Genet.">
        <title>Population sequencing reveals clonal diversity and ancestral inbreeding in the grapevine cultivar Chardonnay.</title>
        <authorList>
            <person name="Roach M.J."/>
            <person name="Johnson D.L."/>
            <person name="Bohlmann J."/>
            <person name="van Vuuren H.J."/>
            <person name="Jones S.J."/>
            <person name="Pretorius I.S."/>
            <person name="Schmidt S.A."/>
            <person name="Borneman A.R."/>
        </authorList>
    </citation>
    <scope>NUCLEOTIDE SEQUENCE [LARGE SCALE GENOMIC DNA]</scope>
    <source>
        <strain evidence="2">cv. Chardonnay</strain>
        <tissue evidence="1">Leaf</tissue>
    </source>
</reference>
<gene>
    <name evidence="1" type="primary">YTX2_535</name>
    <name evidence="1" type="ORF">CK203_079152</name>
</gene>
<evidence type="ECO:0000313" key="2">
    <source>
        <dbReference type="Proteomes" id="UP000288805"/>
    </source>
</evidence>
<proteinExistence type="predicted"/>
<sequence>MDKKRDCNPKSFHRVTNGKRKRKLIKSLVTKDGVILDNIESILEEIKHHFGKLFAKPLDGSWRIEGLDWSPILAKSVEWLDRLFLEEEIHNVVWQLNKEKALRPDGSTITLYQACWETIKDDLLKVFLEFHNNGIINQSINSTFIALVPKNSQTSRISNYRLINLVTSLYKIIAKVLSGQLCKVLQDTIFLTQGVFVEEKQIMDVVLIANELLDEKRRSREEVVVFKIDFEKVYDHID</sequence>
<name>A0A438DZ45_VITVI</name>
<dbReference type="PANTHER" id="PTHR46890">
    <property type="entry name" value="NON-LTR RETROLELEMENT REVERSE TRANSCRIPTASE-LIKE PROTEIN-RELATED"/>
    <property type="match status" value="1"/>
</dbReference>
<protein>
    <submittedName>
        <fullName evidence="1">Transposon TX1 uncharacterized 149 kDa protein</fullName>
    </submittedName>
</protein>
<dbReference type="AlphaFoldDB" id="A0A438DZ45"/>
<dbReference type="InterPro" id="IPR052343">
    <property type="entry name" value="Retrotransposon-Effector_Assoc"/>
</dbReference>
<comment type="caution">
    <text evidence="1">The sequence shown here is derived from an EMBL/GenBank/DDBJ whole genome shotgun (WGS) entry which is preliminary data.</text>
</comment>
<organism evidence="1 2">
    <name type="scientific">Vitis vinifera</name>
    <name type="common">Grape</name>
    <dbReference type="NCBI Taxonomy" id="29760"/>
    <lineage>
        <taxon>Eukaryota</taxon>
        <taxon>Viridiplantae</taxon>
        <taxon>Streptophyta</taxon>
        <taxon>Embryophyta</taxon>
        <taxon>Tracheophyta</taxon>
        <taxon>Spermatophyta</taxon>
        <taxon>Magnoliopsida</taxon>
        <taxon>eudicotyledons</taxon>
        <taxon>Gunneridae</taxon>
        <taxon>Pentapetalae</taxon>
        <taxon>rosids</taxon>
        <taxon>Vitales</taxon>
        <taxon>Vitaceae</taxon>
        <taxon>Viteae</taxon>
        <taxon>Vitis</taxon>
    </lineage>
</organism>
<dbReference type="EMBL" id="QGNW01001456">
    <property type="protein sequence ID" value="RVW40647.1"/>
    <property type="molecule type" value="Genomic_DNA"/>
</dbReference>
<evidence type="ECO:0000313" key="1">
    <source>
        <dbReference type="EMBL" id="RVW40647.1"/>
    </source>
</evidence>
<accession>A0A438DZ45</accession>